<evidence type="ECO:0000256" key="1">
    <source>
        <dbReference type="ARBA" id="ARBA00010870"/>
    </source>
</evidence>
<keyword evidence="2 5" id="KW-0560">Oxidoreductase</keyword>
<dbReference type="EMBL" id="CP002057">
    <property type="protein sequence ID" value="ADI36248.1"/>
    <property type="molecule type" value="Genomic_DNA"/>
</dbReference>
<dbReference type="HOGENOM" id="CLU_075477_0_0_2"/>
<dbReference type="InterPro" id="IPR017681">
    <property type="entry name" value="Coenz_F420_hydrogenase_gsu"/>
</dbReference>
<gene>
    <name evidence="5" type="ordered locus">Mvol_0589</name>
</gene>
<dbReference type="EC" id="1.12.98.1" evidence="3"/>
<evidence type="ECO:0000313" key="6">
    <source>
        <dbReference type="Proteomes" id="UP000007722"/>
    </source>
</evidence>
<dbReference type="OrthoDB" id="38261at2157"/>
<keyword evidence="6" id="KW-1185">Reference proteome</keyword>
<comment type="similarity">
    <text evidence="1">Belongs to the FrhG family.</text>
</comment>
<dbReference type="Pfam" id="PF01058">
    <property type="entry name" value="Oxidored_q6"/>
    <property type="match status" value="1"/>
</dbReference>
<accession>D7DSY8</accession>
<dbReference type="InterPro" id="IPR006137">
    <property type="entry name" value="NADH_UbQ_OxRdtase-like_20kDa"/>
</dbReference>
<evidence type="ECO:0000259" key="4">
    <source>
        <dbReference type="PROSITE" id="PS51379"/>
    </source>
</evidence>
<feature type="domain" description="4Fe-4S ferredoxin-type" evidence="4">
    <location>
        <begin position="181"/>
        <end position="210"/>
    </location>
</feature>
<feature type="domain" description="4Fe-4S ferredoxin-type" evidence="4">
    <location>
        <begin position="211"/>
        <end position="240"/>
    </location>
</feature>
<dbReference type="KEGG" id="mvo:Mvol_0589"/>
<sequence>MVRIAHIHMSGCTGCLISLTDTYEKLLDILGAVELVYALTLADEKTEITETDDKILIERKIPENIDIALVEGSVCLDDHHAMDDILTTRKNSKIVVALGACAASGGVTRFARGGQMSQPSHASFAPIGDVIKVDLALPGCPPSPESIVNLITAALEGDMEYLEPFAEIAKIGKDACGCDVIKDVINKSLCMGCGTCAAACQVRAIEMVEGKPNINSEFCIKCGLCGAQCPRVRFPELLQKIE</sequence>
<dbReference type="InterPro" id="IPR017896">
    <property type="entry name" value="4Fe4S_Fe-S-bd"/>
</dbReference>
<dbReference type="GO" id="GO:0050660">
    <property type="term" value="F:flavin adenine dinucleotide binding"/>
    <property type="evidence" value="ECO:0007669"/>
    <property type="project" value="InterPro"/>
</dbReference>
<dbReference type="PROSITE" id="PS51379">
    <property type="entry name" value="4FE4S_FER_2"/>
    <property type="match status" value="2"/>
</dbReference>
<dbReference type="SUPFAM" id="SSF56770">
    <property type="entry name" value="HydA/Nqo6-like"/>
    <property type="match status" value="1"/>
</dbReference>
<organism evidence="5 6">
    <name type="scientific">Methanococcus voltae (strain ATCC BAA-1334 / A3)</name>
    <dbReference type="NCBI Taxonomy" id="456320"/>
    <lineage>
        <taxon>Archaea</taxon>
        <taxon>Methanobacteriati</taxon>
        <taxon>Methanobacteriota</taxon>
        <taxon>Methanomada group</taxon>
        <taxon>Methanococci</taxon>
        <taxon>Methanococcales</taxon>
        <taxon>Methanococcaceae</taxon>
        <taxon>Methanococcus</taxon>
    </lineage>
</organism>
<dbReference type="PROSITE" id="PS00198">
    <property type="entry name" value="4FE4S_FER_1"/>
    <property type="match status" value="1"/>
</dbReference>
<proteinExistence type="inferred from homology"/>
<dbReference type="GO" id="GO:0051536">
    <property type="term" value="F:iron-sulfur cluster binding"/>
    <property type="evidence" value="ECO:0007669"/>
    <property type="project" value="InterPro"/>
</dbReference>
<dbReference type="GO" id="GO:0050454">
    <property type="term" value="F:coenzyme F420 hydrogenase activity"/>
    <property type="evidence" value="ECO:0007669"/>
    <property type="project" value="UniProtKB-EC"/>
</dbReference>
<evidence type="ECO:0000313" key="5">
    <source>
        <dbReference type="EMBL" id="ADI36248.1"/>
    </source>
</evidence>
<dbReference type="AlphaFoldDB" id="D7DSY8"/>
<dbReference type="STRING" id="456320.Mvol_0589"/>
<dbReference type="eggNOG" id="arCOG02473">
    <property type="taxonomic scope" value="Archaea"/>
</dbReference>
<dbReference type="Gene3D" id="3.30.70.20">
    <property type="match status" value="1"/>
</dbReference>
<protein>
    <recommendedName>
        <fullName evidence="3">Coenzyme F420 hydrogenase subunit gamma</fullName>
        <ecNumber evidence="3">1.12.98.1</ecNumber>
    </recommendedName>
</protein>
<reference evidence="5 6" key="1">
    <citation type="submission" date="2010-05" db="EMBL/GenBank/DDBJ databases">
        <title>Complete sequence of Methanococcus voltae A3.</title>
        <authorList>
            <consortium name="US DOE Joint Genome Institute"/>
            <person name="Lucas S."/>
            <person name="Copeland A."/>
            <person name="Lapidus A."/>
            <person name="Cheng J.-F."/>
            <person name="Bruce D."/>
            <person name="Goodwin L."/>
            <person name="Pitluck S."/>
            <person name="Lowry S."/>
            <person name="Clum A."/>
            <person name="Land M."/>
            <person name="Hauser L."/>
            <person name="Kyrpides N."/>
            <person name="Mikhailova N."/>
            <person name="Whitman W.B."/>
            <person name="Woyke T."/>
        </authorList>
    </citation>
    <scope>NUCLEOTIDE SEQUENCE [LARGE SCALE GENOMIC DNA]</scope>
    <source>
        <strain evidence="6">ATCC BAA-1334 / A3</strain>
    </source>
</reference>
<dbReference type="GO" id="GO:0016151">
    <property type="term" value="F:nickel cation binding"/>
    <property type="evidence" value="ECO:0007669"/>
    <property type="project" value="InterPro"/>
</dbReference>
<dbReference type="Proteomes" id="UP000007722">
    <property type="component" value="Chromosome"/>
</dbReference>
<dbReference type="NCBIfam" id="TIGR03294">
    <property type="entry name" value="FrhG"/>
    <property type="match status" value="1"/>
</dbReference>
<dbReference type="InterPro" id="IPR017900">
    <property type="entry name" value="4Fe4S_Fe_S_CS"/>
</dbReference>
<dbReference type="Gene3D" id="3.40.50.700">
    <property type="entry name" value="NADH:ubiquinone oxidoreductase-like, 20kDa subunit"/>
    <property type="match status" value="1"/>
</dbReference>
<dbReference type="PANTHER" id="PTHR42845">
    <property type="entry name" value="COENZYME F420-REDUCING HYDROGENASE, GAMMA SUBUNIT"/>
    <property type="match status" value="1"/>
</dbReference>
<dbReference type="Pfam" id="PF13237">
    <property type="entry name" value="Fer4_10"/>
    <property type="match status" value="1"/>
</dbReference>
<dbReference type="InterPro" id="IPR037024">
    <property type="entry name" value="NiFe_Hase_small_N_sf"/>
</dbReference>
<dbReference type="InParanoid" id="D7DSY8"/>
<evidence type="ECO:0000256" key="3">
    <source>
        <dbReference type="NCBIfam" id="TIGR03294"/>
    </source>
</evidence>
<name>D7DSY8_METV3</name>
<evidence type="ECO:0000256" key="2">
    <source>
        <dbReference type="ARBA" id="ARBA00023002"/>
    </source>
</evidence>
<dbReference type="PANTHER" id="PTHR42845:SF2">
    <property type="entry name" value="F420-NON-REDUCING HYDROGENASE VHU SUBUNIT G"/>
    <property type="match status" value="1"/>
</dbReference>
<dbReference type="InterPro" id="IPR051349">
    <property type="entry name" value="Hydrogenase_assoc-protein"/>
</dbReference>